<organism evidence="3 4">
    <name type="scientific">Microbulbifer echini</name>
    <dbReference type="NCBI Taxonomy" id="1529067"/>
    <lineage>
        <taxon>Bacteria</taxon>
        <taxon>Pseudomonadati</taxon>
        <taxon>Pseudomonadota</taxon>
        <taxon>Gammaproteobacteria</taxon>
        <taxon>Cellvibrionales</taxon>
        <taxon>Microbulbiferaceae</taxon>
        <taxon>Microbulbifer</taxon>
    </lineage>
</organism>
<dbReference type="EMBL" id="JBGMEL010000011">
    <property type="protein sequence ID" value="MFA0791243.1"/>
    <property type="molecule type" value="Genomic_DNA"/>
</dbReference>
<dbReference type="InterPro" id="IPR016410">
    <property type="entry name" value="Phage_imm"/>
</dbReference>
<evidence type="ECO:0000256" key="2">
    <source>
        <dbReference type="SAM" id="Phobius"/>
    </source>
</evidence>
<proteinExistence type="predicted"/>
<accession>A0ABV4NNX3</accession>
<feature type="compositionally biased region" description="Basic and acidic residues" evidence="1">
    <location>
        <begin position="81"/>
        <end position="91"/>
    </location>
</feature>
<comment type="caution">
    <text evidence="3">The sequence shown here is derived from an EMBL/GenBank/DDBJ whole genome shotgun (WGS) entry which is preliminary data.</text>
</comment>
<dbReference type="Proteomes" id="UP001569414">
    <property type="component" value="Unassembled WGS sequence"/>
</dbReference>
<dbReference type="RefSeq" id="WP_371843728.1">
    <property type="nucleotide sequence ID" value="NZ_JBGMEL010000011.1"/>
</dbReference>
<name>A0ABV4NNX3_9GAMM</name>
<keyword evidence="4" id="KW-1185">Reference proteome</keyword>
<feature type="transmembrane region" description="Helical" evidence="2">
    <location>
        <begin position="53"/>
        <end position="75"/>
    </location>
</feature>
<feature type="transmembrane region" description="Helical" evidence="2">
    <location>
        <begin position="26"/>
        <end position="46"/>
    </location>
</feature>
<dbReference type="Pfam" id="PF14373">
    <property type="entry name" value="Imm_superinfect"/>
    <property type="match status" value="1"/>
</dbReference>
<keyword evidence="2" id="KW-0472">Membrane</keyword>
<gene>
    <name evidence="3" type="ORF">ACCI51_11865</name>
</gene>
<evidence type="ECO:0000313" key="4">
    <source>
        <dbReference type="Proteomes" id="UP001569414"/>
    </source>
</evidence>
<feature type="region of interest" description="Disordered" evidence="1">
    <location>
        <begin position="81"/>
        <end position="111"/>
    </location>
</feature>
<keyword evidence="2" id="KW-0812">Transmembrane</keyword>
<evidence type="ECO:0000256" key="1">
    <source>
        <dbReference type="SAM" id="MobiDB-lite"/>
    </source>
</evidence>
<reference evidence="3 4" key="1">
    <citation type="submission" date="2024-08" db="EMBL/GenBank/DDBJ databases">
        <authorList>
            <person name="Ishaq N."/>
        </authorList>
    </citation>
    <scope>NUCLEOTIDE SEQUENCE [LARGE SCALE GENOMIC DNA]</scope>
    <source>
        <strain evidence="3 4">JCM 30400</strain>
    </source>
</reference>
<protein>
    <submittedName>
        <fullName evidence="3">Superinfection immunity protein</fullName>
    </submittedName>
</protein>
<evidence type="ECO:0000313" key="3">
    <source>
        <dbReference type="EMBL" id="MFA0791243.1"/>
    </source>
</evidence>
<keyword evidence="2" id="KW-1133">Transmembrane helix</keyword>
<sequence length="111" mass="12311">MFTRLEELTASFMDILSGINPLKGSLFVLLFLAVSFLPAIIAFFFNRKHFTKILVANVPAILSWVAWFALLAWAITGQVRKPKEGKVHTVDKDDDVQDASPGKGMVSTESQ</sequence>